<reference evidence="2 3" key="1">
    <citation type="submission" date="2009-01" db="EMBL/GenBank/DDBJ databases">
        <authorList>
            <person name="Fulton L."/>
            <person name="Clifton S."/>
            <person name="Chinwalla A.T."/>
            <person name="Mitreva M."/>
            <person name="Sodergren E."/>
            <person name="Weinstock G."/>
            <person name="Clifton S."/>
            <person name="Dooling D.J."/>
            <person name="Fulton B."/>
            <person name="Minx P."/>
            <person name="Pepin K.H."/>
            <person name="Johnson M."/>
            <person name="Bhonagiri V."/>
            <person name="Nash W.E."/>
            <person name="Mardis E.R."/>
            <person name="Wilson R.K."/>
        </authorList>
    </citation>
    <scope>NUCLEOTIDE SEQUENCE [LARGE SCALE GENOMIC DNA]</scope>
    <source>
        <strain evidence="2 3">ATCC 33806</strain>
    </source>
</reference>
<dbReference type="Proteomes" id="UP000006247">
    <property type="component" value="Unassembled WGS sequence"/>
</dbReference>
<sequence length="103" mass="10959">MLSWSSGQLGPLKTPDNPEPKLSTSAKLGFHFSANIPPAQTGGCQQKTKLRTSAAPGAHPSARAGQPVGPISTGIFAQQAWLYLMVYLHGGSISDNRKYSRTH</sequence>
<dbReference type="AlphaFoldDB" id="C0DZC9"/>
<evidence type="ECO:0000313" key="2">
    <source>
        <dbReference type="EMBL" id="EEG28355.1"/>
    </source>
</evidence>
<feature type="region of interest" description="Disordered" evidence="1">
    <location>
        <begin position="1"/>
        <end position="24"/>
    </location>
</feature>
<accession>C0DZC9</accession>
<feature type="region of interest" description="Disordered" evidence="1">
    <location>
        <begin position="37"/>
        <end position="69"/>
    </location>
</feature>
<dbReference type="EMBL" id="ACEB01000001">
    <property type="protein sequence ID" value="EEG28355.1"/>
    <property type="molecule type" value="Genomic_DNA"/>
</dbReference>
<comment type="caution">
    <text evidence="2">The sequence shown here is derived from an EMBL/GenBank/DDBJ whole genome shotgun (WGS) entry which is preliminary data.</text>
</comment>
<evidence type="ECO:0000313" key="3">
    <source>
        <dbReference type="Proteomes" id="UP000006247"/>
    </source>
</evidence>
<gene>
    <name evidence="2" type="ORF">CORMATOL_00007</name>
</gene>
<organism evidence="2 3">
    <name type="scientific">Corynebacterium matruchotii ATCC 33806</name>
    <dbReference type="NCBI Taxonomy" id="566549"/>
    <lineage>
        <taxon>Bacteria</taxon>
        <taxon>Bacillati</taxon>
        <taxon>Actinomycetota</taxon>
        <taxon>Actinomycetes</taxon>
        <taxon>Mycobacteriales</taxon>
        <taxon>Corynebacteriaceae</taxon>
        <taxon>Corynebacterium</taxon>
    </lineage>
</organism>
<name>C0DZC9_9CORY</name>
<protein>
    <submittedName>
        <fullName evidence="2">Uncharacterized protein</fullName>
    </submittedName>
</protein>
<dbReference type="HOGENOM" id="CLU_2259031_0_0_11"/>
<proteinExistence type="predicted"/>
<evidence type="ECO:0000256" key="1">
    <source>
        <dbReference type="SAM" id="MobiDB-lite"/>
    </source>
</evidence>